<dbReference type="Proteomes" id="UP000335636">
    <property type="component" value="Unassembled WGS sequence"/>
</dbReference>
<dbReference type="AlphaFoldDB" id="A0A5E4AFM1"/>
<keyword evidence="5 6" id="KW-0472">Membrane</keyword>
<feature type="transmembrane region" description="Helical" evidence="6">
    <location>
        <begin position="158"/>
        <end position="179"/>
    </location>
</feature>
<dbReference type="GO" id="GO:0005245">
    <property type="term" value="F:voltage-gated calcium channel activity"/>
    <property type="evidence" value="ECO:0007669"/>
    <property type="project" value="TreeGrafter"/>
</dbReference>
<keyword evidence="3 6" id="KW-0812">Transmembrane</keyword>
<evidence type="ECO:0000313" key="10">
    <source>
        <dbReference type="Proteomes" id="UP000335636"/>
    </source>
</evidence>
<dbReference type="GO" id="GO:0008381">
    <property type="term" value="F:mechanosensitive monoatomic ion channel activity"/>
    <property type="evidence" value="ECO:0007669"/>
    <property type="project" value="TreeGrafter"/>
</dbReference>
<evidence type="ECO:0000313" key="8">
    <source>
        <dbReference type="EMBL" id="KAF7485280.1"/>
    </source>
</evidence>
<dbReference type="PANTHER" id="PTHR23302:SF18">
    <property type="entry name" value="TRANSMEMBRANE CHANNEL-LIKE PROTEIN 1"/>
    <property type="match status" value="1"/>
</dbReference>
<evidence type="ECO:0000256" key="6">
    <source>
        <dbReference type="RuleBase" id="RU310713"/>
    </source>
</evidence>
<keyword evidence="10" id="KW-1185">Reference proteome</keyword>
<proteinExistence type="inferred from homology"/>
<feature type="domain" description="TMC" evidence="7">
    <location>
        <begin position="54"/>
        <end position="153"/>
    </location>
</feature>
<evidence type="ECO:0000256" key="4">
    <source>
        <dbReference type="ARBA" id="ARBA00022989"/>
    </source>
</evidence>
<name>A0A5E4AFM1_MARMO</name>
<dbReference type="EMBL" id="WJEC01000153">
    <property type="protein sequence ID" value="KAF7485280.1"/>
    <property type="molecule type" value="Genomic_DNA"/>
</dbReference>
<sequence>MDEINNKIEEEKLVKANITLWEANMIKAYNASLSENTTGPPFFVHPADVPRGPCWETMVGQEFVRLTVSDVLTTYVTILIGDFLRACFPSYTEFDISGNVLALIFNQGMIWMGSFFAPSLPGINILRLHTSMYFQCWAVMCCNVPEARVFKASRSNNFYLGMLLLILFLSTMPVLYMIVSLPPSFDCGPFRSLVFEI</sequence>
<dbReference type="GO" id="GO:0060005">
    <property type="term" value="P:vestibular reflex"/>
    <property type="evidence" value="ECO:0007669"/>
    <property type="project" value="TreeGrafter"/>
</dbReference>
<dbReference type="GO" id="GO:0050910">
    <property type="term" value="P:detection of mechanical stimulus involved in sensory perception of sound"/>
    <property type="evidence" value="ECO:0007669"/>
    <property type="project" value="TreeGrafter"/>
</dbReference>
<dbReference type="Pfam" id="PF07810">
    <property type="entry name" value="TMC"/>
    <property type="match status" value="1"/>
</dbReference>
<protein>
    <recommendedName>
        <fullName evidence="6">Transmembrane channel-like protein</fullName>
    </recommendedName>
</protein>
<dbReference type="InterPro" id="IPR012496">
    <property type="entry name" value="TMC_dom"/>
</dbReference>
<evidence type="ECO:0000256" key="5">
    <source>
        <dbReference type="ARBA" id="ARBA00023136"/>
    </source>
</evidence>
<accession>A0A5E4AFM1</accession>
<reference evidence="9 10" key="1">
    <citation type="submission" date="2019-04" db="EMBL/GenBank/DDBJ databases">
        <authorList>
            <person name="Alioto T."/>
            <person name="Alioto T."/>
        </authorList>
    </citation>
    <scope>NUCLEOTIDE SEQUENCE [LARGE SCALE GENOMIC DNA]</scope>
</reference>
<evidence type="ECO:0000256" key="1">
    <source>
        <dbReference type="ARBA" id="ARBA00004141"/>
    </source>
</evidence>
<dbReference type="GO" id="GO:0005886">
    <property type="term" value="C:plasma membrane"/>
    <property type="evidence" value="ECO:0007669"/>
    <property type="project" value="InterPro"/>
</dbReference>
<dbReference type="InterPro" id="IPR038900">
    <property type="entry name" value="TMC"/>
</dbReference>
<evidence type="ECO:0000256" key="2">
    <source>
        <dbReference type="ARBA" id="ARBA00006510"/>
    </source>
</evidence>
<comment type="similarity">
    <text evidence="2 6">Belongs to the TMC family.</text>
</comment>
<evidence type="ECO:0000259" key="7">
    <source>
        <dbReference type="Pfam" id="PF07810"/>
    </source>
</evidence>
<comment type="subcellular location">
    <subcellularLocation>
        <location evidence="1 6">Membrane</location>
        <topology evidence="1 6">Multi-pass membrane protein</topology>
    </subcellularLocation>
</comment>
<comment type="caution">
    <text evidence="6">Lacks conserved residue(s) required for the propagation of feature annotation.</text>
</comment>
<reference evidence="8" key="2">
    <citation type="submission" date="2020-08" db="EMBL/GenBank/DDBJ databases">
        <authorList>
            <person name="Shumante A."/>
            <person name="Zimin A.V."/>
            <person name="Puiu D."/>
            <person name="Salzberg S.L."/>
        </authorList>
    </citation>
    <scope>NUCLEOTIDE SEQUENCE</scope>
    <source>
        <strain evidence="8">WC2-LM</strain>
        <tissue evidence="8">Liver</tissue>
    </source>
</reference>
<dbReference type="Proteomes" id="UP000662637">
    <property type="component" value="Unassembled WGS sequence"/>
</dbReference>
<organism evidence="9 10">
    <name type="scientific">Marmota monax</name>
    <name type="common">Woodchuck</name>
    <dbReference type="NCBI Taxonomy" id="9995"/>
    <lineage>
        <taxon>Eukaryota</taxon>
        <taxon>Metazoa</taxon>
        <taxon>Chordata</taxon>
        <taxon>Craniata</taxon>
        <taxon>Vertebrata</taxon>
        <taxon>Euteleostomi</taxon>
        <taxon>Mammalia</taxon>
        <taxon>Eutheria</taxon>
        <taxon>Euarchontoglires</taxon>
        <taxon>Glires</taxon>
        <taxon>Rodentia</taxon>
        <taxon>Sciuromorpha</taxon>
        <taxon>Sciuridae</taxon>
        <taxon>Xerinae</taxon>
        <taxon>Marmotini</taxon>
        <taxon>Marmota</taxon>
    </lineage>
</organism>
<evidence type="ECO:0000313" key="9">
    <source>
        <dbReference type="EMBL" id="VTJ55730.1"/>
    </source>
</evidence>
<keyword evidence="4 6" id="KW-1133">Transmembrane helix</keyword>
<gene>
    <name evidence="8" type="ORF">GHT09_003142</name>
    <name evidence="9" type="ORF">MONAX_5E020686</name>
</gene>
<dbReference type="EMBL" id="CABDUW010000055">
    <property type="protein sequence ID" value="VTJ55730.1"/>
    <property type="molecule type" value="Genomic_DNA"/>
</dbReference>
<dbReference type="PANTHER" id="PTHR23302">
    <property type="entry name" value="TRANSMEMBRANE CHANNEL-RELATED"/>
    <property type="match status" value="1"/>
</dbReference>
<evidence type="ECO:0000256" key="3">
    <source>
        <dbReference type="ARBA" id="ARBA00022692"/>
    </source>
</evidence>